<dbReference type="Pfam" id="PF00892">
    <property type="entry name" value="EamA"/>
    <property type="match status" value="2"/>
</dbReference>
<evidence type="ECO:0000256" key="2">
    <source>
        <dbReference type="ARBA" id="ARBA00007362"/>
    </source>
</evidence>
<keyword evidence="9" id="KW-1185">Reference proteome</keyword>
<comment type="caution">
    <text evidence="8">The sequence shown here is derived from an EMBL/GenBank/DDBJ whole genome shotgun (WGS) entry which is preliminary data.</text>
</comment>
<dbReference type="InterPro" id="IPR000620">
    <property type="entry name" value="EamA_dom"/>
</dbReference>
<feature type="transmembrane region" description="Helical" evidence="6">
    <location>
        <begin position="151"/>
        <end position="170"/>
    </location>
</feature>
<evidence type="ECO:0000313" key="9">
    <source>
        <dbReference type="Proteomes" id="UP001500021"/>
    </source>
</evidence>
<comment type="similarity">
    <text evidence="2">Belongs to the EamA transporter family.</text>
</comment>
<name>A0ABP3WCX2_9GAMM</name>
<evidence type="ECO:0000256" key="3">
    <source>
        <dbReference type="ARBA" id="ARBA00022692"/>
    </source>
</evidence>
<reference evidence="9" key="1">
    <citation type="journal article" date="2019" name="Int. J. Syst. Evol. Microbiol.">
        <title>The Global Catalogue of Microorganisms (GCM) 10K type strain sequencing project: providing services to taxonomists for standard genome sequencing and annotation.</title>
        <authorList>
            <consortium name="The Broad Institute Genomics Platform"/>
            <consortium name="The Broad Institute Genome Sequencing Center for Infectious Disease"/>
            <person name="Wu L."/>
            <person name="Ma J."/>
        </authorList>
    </citation>
    <scope>NUCLEOTIDE SEQUENCE [LARGE SCALE GENOMIC DNA]</scope>
    <source>
        <strain evidence="9">JCM 15608</strain>
    </source>
</reference>
<sequence length="318" mass="35281">MSNSFLYVVTVLIWGSTWIAINYQLGDVAPEVSIFYRFALSAVIMFAFCYLKKMPLRFAPKLHFQLFAFGLALFGCNYYLLYNAQGYINSALTCIAFSLIMFANIINAKWWFKTHISSQVYYGGALGLIGIITLFWPQINTVELSQTTLTGLAFCIAGVLFASTGNMLSMKNQKMNMPVLPATAWGMLYGSIFMFVMALISGKEFNFAYTVEYISSLLYLSLFGSVIAFGCYLTLLDRIGAHKASYSTIMFPAVAVIISTFVEGFIWDGYTVIGLLLMLLGNLVVLSKTKAKKQIQTETIVTQSIVTQTPAVTTAQKA</sequence>
<dbReference type="EMBL" id="BAAAFA010000001">
    <property type="protein sequence ID" value="GAA0812028.1"/>
    <property type="molecule type" value="Genomic_DNA"/>
</dbReference>
<feature type="transmembrane region" description="Helical" evidence="6">
    <location>
        <begin position="63"/>
        <end position="81"/>
    </location>
</feature>
<evidence type="ECO:0000256" key="4">
    <source>
        <dbReference type="ARBA" id="ARBA00022989"/>
    </source>
</evidence>
<feature type="domain" description="EamA" evidence="7">
    <location>
        <begin position="150"/>
        <end position="286"/>
    </location>
</feature>
<keyword evidence="3 6" id="KW-0812">Transmembrane</keyword>
<dbReference type="RefSeq" id="WP_343814670.1">
    <property type="nucleotide sequence ID" value="NZ_BAAAFA010000001.1"/>
</dbReference>
<evidence type="ECO:0000256" key="5">
    <source>
        <dbReference type="ARBA" id="ARBA00023136"/>
    </source>
</evidence>
<dbReference type="SUPFAM" id="SSF103481">
    <property type="entry name" value="Multidrug resistance efflux transporter EmrE"/>
    <property type="match status" value="2"/>
</dbReference>
<proteinExistence type="inferred from homology"/>
<evidence type="ECO:0000256" key="6">
    <source>
        <dbReference type="SAM" id="Phobius"/>
    </source>
</evidence>
<comment type="subcellular location">
    <subcellularLocation>
        <location evidence="1">Membrane</location>
        <topology evidence="1">Multi-pass membrane protein</topology>
    </subcellularLocation>
</comment>
<dbReference type="InterPro" id="IPR050638">
    <property type="entry name" value="AA-Vitamin_Transporters"/>
</dbReference>
<dbReference type="PANTHER" id="PTHR32322">
    <property type="entry name" value="INNER MEMBRANE TRANSPORTER"/>
    <property type="match status" value="1"/>
</dbReference>
<feature type="transmembrane region" description="Helical" evidence="6">
    <location>
        <begin position="5"/>
        <end position="21"/>
    </location>
</feature>
<feature type="transmembrane region" description="Helical" evidence="6">
    <location>
        <begin position="267"/>
        <end position="286"/>
    </location>
</feature>
<accession>A0ABP3WCX2</accession>
<evidence type="ECO:0000259" key="7">
    <source>
        <dbReference type="Pfam" id="PF00892"/>
    </source>
</evidence>
<dbReference type="Proteomes" id="UP001500021">
    <property type="component" value="Unassembled WGS sequence"/>
</dbReference>
<feature type="transmembrane region" description="Helical" evidence="6">
    <location>
        <begin position="244"/>
        <end position="261"/>
    </location>
</feature>
<organism evidence="8 9">
    <name type="scientific">Colwellia asteriadis</name>
    <dbReference type="NCBI Taxonomy" id="517723"/>
    <lineage>
        <taxon>Bacteria</taxon>
        <taxon>Pseudomonadati</taxon>
        <taxon>Pseudomonadota</taxon>
        <taxon>Gammaproteobacteria</taxon>
        <taxon>Alteromonadales</taxon>
        <taxon>Colwelliaceae</taxon>
        <taxon>Colwellia</taxon>
    </lineage>
</organism>
<feature type="transmembrane region" description="Helical" evidence="6">
    <location>
        <begin position="182"/>
        <end position="201"/>
    </location>
</feature>
<dbReference type="InterPro" id="IPR037185">
    <property type="entry name" value="EmrE-like"/>
</dbReference>
<keyword evidence="5 6" id="KW-0472">Membrane</keyword>
<feature type="transmembrane region" description="Helical" evidence="6">
    <location>
        <begin position="33"/>
        <end position="51"/>
    </location>
</feature>
<gene>
    <name evidence="8" type="ORF">GCM10009111_05410</name>
</gene>
<keyword evidence="4 6" id="KW-1133">Transmembrane helix</keyword>
<feature type="transmembrane region" description="Helical" evidence="6">
    <location>
        <begin position="87"/>
        <end position="108"/>
    </location>
</feature>
<dbReference type="PANTHER" id="PTHR32322:SF2">
    <property type="entry name" value="EAMA DOMAIN-CONTAINING PROTEIN"/>
    <property type="match status" value="1"/>
</dbReference>
<feature type="transmembrane region" description="Helical" evidence="6">
    <location>
        <begin position="213"/>
        <end position="235"/>
    </location>
</feature>
<evidence type="ECO:0000313" key="8">
    <source>
        <dbReference type="EMBL" id="GAA0812028.1"/>
    </source>
</evidence>
<protein>
    <submittedName>
        <fullName evidence="8">EamA family transporter</fullName>
    </submittedName>
</protein>
<feature type="domain" description="EamA" evidence="7">
    <location>
        <begin position="5"/>
        <end position="135"/>
    </location>
</feature>
<feature type="transmembrane region" description="Helical" evidence="6">
    <location>
        <begin position="120"/>
        <end position="139"/>
    </location>
</feature>
<evidence type="ECO:0000256" key="1">
    <source>
        <dbReference type="ARBA" id="ARBA00004141"/>
    </source>
</evidence>